<dbReference type="PROSITE" id="PS50110">
    <property type="entry name" value="RESPONSE_REGULATORY"/>
    <property type="match status" value="1"/>
</dbReference>
<sequence>MDKKDILIIDDDKDLGMITSDVLQDHGYKVELAGSIEDAYEALEKNQFKLLILDINLPDGTGFNFCKEIRRESIIPIIFISARTSDSDKVTGLDLGGDDYLPKPYSLGELLSRVNANIRRAYGFVGIEEKVKFDNIEIDLTARIIKKEGKDIKLSIKEFDLLKYLLKHKNTALRKEDIFSEVWGMFNEIEISTLAVHIRWLREKLEDNPSKPKYIKTLWGVGYIFEVGI</sequence>
<evidence type="ECO:0000259" key="10">
    <source>
        <dbReference type="PROSITE" id="PS50110"/>
    </source>
</evidence>
<dbReference type="PROSITE" id="PS51755">
    <property type="entry name" value="OMPR_PHOB"/>
    <property type="match status" value="1"/>
</dbReference>
<keyword evidence="6" id="KW-0804">Transcription</keyword>
<dbReference type="PANTHER" id="PTHR48111:SF40">
    <property type="entry name" value="PHOSPHATE REGULON TRANSCRIPTIONAL REGULATORY PROTEIN PHOB"/>
    <property type="match status" value="1"/>
</dbReference>
<dbReference type="GO" id="GO:0005829">
    <property type="term" value="C:cytosol"/>
    <property type="evidence" value="ECO:0007669"/>
    <property type="project" value="TreeGrafter"/>
</dbReference>
<evidence type="ECO:0000256" key="3">
    <source>
        <dbReference type="ARBA" id="ARBA00023012"/>
    </source>
</evidence>
<dbReference type="Gene3D" id="6.10.250.690">
    <property type="match status" value="1"/>
</dbReference>
<dbReference type="CDD" id="cd00383">
    <property type="entry name" value="trans_reg_C"/>
    <property type="match status" value="1"/>
</dbReference>
<dbReference type="FunFam" id="1.10.10.10:FF:000018">
    <property type="entry name" value="DNA-binding response regulator ResD"/>
    <property type="match status" value="1"/>
</dbReference>
<dbReference type="InterPro" id="IPR001867">
    <property type="entry name" value="OmpR/PhoB-type_DNA-bd"/>
</dbReference>
<dbReference type="Gene3D" id="3.40.50.2300">
    <property type="match status" value="1"/>
</dbReference>
<keyword evidence="5 9" id="KW-0238">DNA-binding</keyword>
<evidence type="ECO:0000259" key="11">
    <source>
        <dbReference type="PROSITE" id="PS51755"/>
    </source>
</evidence>
<accession>A0A7X0VQ63</accession>
<dbReference type="GO" id="GO:0000976">
    <property type="term" value="F:transcription cis-regulatory region binding"/>
    <property type="evidence" value="ECO:0007669"/>
    <property type="project" value="TreeGrafter"/>
</dbReference>
<dbReference type="SUPFAM" id="SSF52172">
    <property type="entry name" value="CheY-like"/>
    <property type="match status" value="1"/>
</dbReference>
<keyword evidence="3" id="KW-0902">Two-component regulatory system</keyword>
<keyword evidence="2 8" id="KW-0597">Phosphoprotein</keyword>
<name>A0A7X0VQ63_9CLOT</name>
<feature type="modified residue" description="4-aspartylphosphate" evidence="8">
    <location>
        <position position="54"/>
    </location>
</feature>
<evidence type="ECO:0000256" key="6">
    <source>
        <dbReference type="ARBA" id="ARBA00023163"/>
    </source>
</evidence>
<organism evidence="12 13">
    <name type="scientific">Clostridium gasigenes</name>
    <dbReference type="NCBI Taxonomy" id="94869"/>
    <lineage>
        <taxon>Bacteria</taxon>
        <taxon>Bacillati</taxon>
        <taxon>Bacillota</taxon>
        <taxon>Clostridia</taxon>
        <taxon>Eubacteriales</taxon>
        <taxon>Clostridiaceae</taxon>
        <taxon>Clostridium</taxon>
    </lineage>
</organism>
<keyword evidence="4" id="KW-0805">Transcription regulation</keyword>
<evidence type="ECO:0000256" key="9">
    <source>
        <dbReference type="PROSITE-ProRule" id="PRU01091"/>
    </source>
</evidence>
<dbReference type="InterPro" id="IPR011006">
    <property type="entry name" value="CheY-like_superfamily"/>
</dbReference>
<evidence type="ECO:0000313" key="12">
    <source>
        <dbReference type="EMBL" id="MBB6714032.1"/>
    </source>
</evidence>
<dbReference type="Gene3D" id="1.10.10.10">
    <property type="entry name" value="Winged helix-like DNA-binding domain superfamily/Winged helix DNA-binding domain"/>
    <property type="match status" value="1"/>
</dbReference>
<dbReference type="InterPro" id="IPR001789">
    <property type="entry name" value="Sig_transdc_resp-reg_receiver"/>
</dbReference>
<comment type="function">
    <text evidence="7">May play the central regulatory role in sporulation. It may be an element of the effector pathway responsible for the activation of sporulation genes in response to nutritional stress. Spo0A may act in concert with spo0H (a sigma factor) to control the expression of some genes that are critical to the sporulation process.</text>
</comment>
<evidence type="ECO:0000256" key="1">
    <source>
        <dbReference type="ARBA" id="ARBA00018672"/>
    </source>
</evidence>
<proteinExistence type="predicted"/>
<dbReference type="Pfam" id="PF00072">
    <property type="entry name" value="Response_reg"/>
    <property type="match status" value="1"/>
</dbReference>
<dbReference type="InterPro" id="IPR039420">
    <property type="entry name" value="WalR-like"/>
</dbReference>
<dbReference type="GO" id="GO:0006355">
    <property type="term" value="P:regulation of DNA-templated transcription"/>
    <property type="evidence" value="ECO:0007669"/>
    <property type="project" value="InterPro"/>
</dbReference>
<evidence type="ECO:0000256" key="2">
    <source>
        <dbReference type="ARBA" id="ARBA00022553"/>
    </source>
</evidence>
<evidence type="ECO:0000256" key="4">
    <source>
        <dbReference type="ARBA" id="ARBA00023015"/>
    </source>
</evidence>
<dbReference type="Proteomes" id="UP000585258">
    <property type="component" value="Unassembled WGS sequence"/>
</dbReference>
<feature type="DNA-binding region" description="OmpR/PhoB-type" evidence="9">
    <location>
        <begin position="128"/>
        <end position="227"/>
    </location>
</feature>
<dbReference type="EMBL" id="JACKWY010000002">
    <property type="protein sequence ID" value="MBB6714032.1"/>
    <property type="molecule type" value="Genomic_DNA"/>
</dbReference>
<dbReference type="InterPro" id="IPR036388">
    <property type="entry name" value="WH-like_DNA-bd_sf"/>
</dbReference>
<evidence type="ECO:0000256" key="5">
    <source>
        <dbReference type="ARBA" id="ARBA00023125"/>
    </source>
</evidence>
<evidence type="ECO:0000256" key="8">
    <source>
        <dbReference type="PROSITE-ProRule" id="PRU00169"/>
    </source>
</evidence>
<evidence type="ECO:0000256" key="7">
    <source>
        <dbReference type="ARBA" id="ARBA00024867"/>
    </source>
</evidence>
<dbReference type="GO" id="GO:0032993">
    <property type="term" value="C:protein-DNA complex"/>
    <property type="evidence" value="ECO:0007669"/>
    <property type="project" value="TreeGrafter"/>
</dbReference>
<dbReference type="RefSeq" id="WP_185163720.1">
    <property type="nucleotide sequence ID" value="NZ_JACKWY010000002.1"/>
</dbReference>
<gene>
    <name evidence="12" type="ORF">H7E68_04685</name>
</gene>
<evidence type="ECO:0000313" key="13">
    <source>
        <dbReference type="Proteomes" id="UP000585258"/>
    </source>
</evidence>
<reference evidence="12 13" key="1">
    <citation type="submission" date="2020-08" db="EMBL/GenBank/DDBJ databases">
        <title>Clostridia isolated from Swiss meat.</title>
        <authorList>
            <person name="Wambui J."/>
            <person name="Stevens M.J.A."/>
            <person name="Stephan R."/>
        </authorList>
    </citation>
    <scope>NUCLEOTIDE SEQUENCE [LARGE SCALE GENOMIC DNA]</scope>
    <source>
        <strain evidence="12 13">CM001</strain>
    </source>
</reference>
<dbReference type="SMART" id="SM00448">
    <property type="entry name" value="REC"/>
    <property type="match status" value="1"/>
</dbReference>
<dbReference type="Pfam" id="PF00486">
    <property type="entry name" value="Trans_reg_C"/>
    <property type="match status" value="1"/>
</dbReference>
<protein>
    <recommendedName>
        <fullName evidence="1">Stage 0 sporulation protein A homolog</fullName>
    </recommendedName>
</protein>
<feature type="domain" description="OmpR/PhoB-type" evidence="11">
    <location>
        <begin position="128"/>
        <end position="227"/>
    </location>
</feature>
<dbReference type="GO" id="GO:0000156">
    <property type="term" value="F:phosphorelay response regulator activity"/>
    <property type="evidence" value="ECO:0007669"/>
    <property type="project" value="TreeGrafter"/>
</dbReference>
<dbReference type="AlphaFoldDB" id="A0A7X0VQ63"/>
<comment type="caution">
    <text evidence="12">The sequence shown here is derived from an EMBL/GenBank/DDBJ whole genome shotgun (WGS) entry which is preliminary data.</text>
</comment>
<dbReference type="PANTHER" id="PTHR48111">
    <property type="entry name" value="REGULATOR OF RPOS"/>
    <property type="match status" value="1"/>
</dbReference>
<feature type="domain" description="Response regulatory" evidence="10">
    <location>
        <begin position="5"/>
        <end position="118"/>
    </location>
</feature>
<dbReference type="SMART" id="SM00862">
    <property type="entry name" value="Trans_reg_C"/>
    <property type="match status" value="1"/>
</dbReference>